<keyword evidence="1" id="KW-0472">Membrane</keyword>
<dbReference type="Proteomes" id="UP000283479">
    <property type="component" value="Unassembled WGS sequence"/>
</dbReference>
<proteinExistence type="predicted"/>
<organism evidence="2 3">
    <name type="scientific">Rhodococcus xishaensis</name>
    <dbReference type="NCBI Taxonomy" id="2487364"/>
    <lineage>
        <taxon>Bacteria</taxon>
        <taxon>Bacillati</taxon>
        <taxon>Actinomycetota</taxon>
        <taxon>Actinomycetes</taxon>
        <taxon>Mycobacteriales</taxon>
        <taxon>Nocardiaceae</taxon>
        <taxon>Rhodococcus</taxon>
    </lineage>
</organism>
<sequence>MFPVATLTFDGSSRLFRLPQWLLQLLIAVLALLGSALVVARSAGRWMVAIERVRSGQPSG</sequence>
<reference evidence="2 3" key="1">
    <citation type="submission" date="2018-11" db="EMBL/GenBank/DDBJ databases">
        <title>Rhodococcus spongicola sp. nov. and Rhodococcus xishaensis sp. nov. from marine sponges.</title>
        <authorList>
            <person name="Li L."/>
            <person name="Lin H.W."/>
        </authorList>
    </citation>
    <scope>NUCLEOTIDE SEQUENCE [LARGE SCALE GENOMIC DNA]</scope>
    <source>
        <strain evidence="2 3">LHW51113</strain>
    </source>
</reference>
<comment type="caution">
    <text evidence="2">The sequence shown here is derived from an EMBL/GenBank/DDBJ whole genome shotgun (WGS) entry which is preliminary data.</text>
</comment>
<keyword evidence="3" id="KW-1185">Reference proteome</keyword>
<accession>A0A3S3BI98</accession>
<evidence type="ECO:0000313" key="2">
    <source>
        <dbReference type="EMBL" id="RVW01933.1"/>
    </source>
</evidence>
<dbReference type="EMBL" id="RKLO01000004">
    <property type="protein sequence ID" value="RVW01933.1"/>
    <property type="molecule type" value="Genomic_DNA"/>
</dbReference>
<gene>
    <name evidence="2" type="ORF">EGT50_10760</name>
</gene>
<evidence type="ECO:0000313" key="3">
    <source>
        <dbReference type="Proteomes" id="UP000283479"/>
    </source>
</evidence>
<keyword evidence="1" id="KW-0812">Transmembrane</keyword>
<protein>
    <submittedName>
        <fullName evidence="2">Uncharacterized protein</fullName>
    </submittedName>
</protein>
<evidence type="ECO:0000256" key="1">
    <source>
        <dbReference type="SAM" id="Phobius"/>
    </source>
</evidence>
<feature type="transmembrane region" description="Helical" evidence="1">
    <location>
        <begin position="20"/>
        <end position="40"/>
    </location>
</feature>
<keyword evidence="1" id="KW-1133">Transmembrane helix</keyword>
<name>A0A3S3BI98_9NOCA</name>
<dbReference type="AlphaFoldDB" id="A0A3S3BI98"/>